<reference evidence="1 2" key="1">
    <citation type="journal article" date="2012" name="J. Bacteriol.">
        <title>Complete genome sequence of the hyperthermophilic cellulolytic Crenarchaeon 'Thermogladius cellulolyticus' 1633.</title>
        <authorList>
            <person name="Mardanov A.V."/>
            <person name="Kochetkova T.V."/>
            <person name="Beletsky A.V."/>
            <person name="Bonch-Osmolovskaya E.A."/>
            <person name="Ravin N.V."/>
            <person name="Skryabin K.G."/>
        </authorList>
    </citation>
    <scope>NUCLEOTIDE SEQUENCE [LARGE SCALE GENOMIC DNA]</scope>
    <source>
        <strain evidence="2">DSM 22663 / VKM B-2946 / 1633</strain>
    </source>
</reference>
<dbReference type="STRING" id="1184251.TCELL_0714"/>
<proteinExistence type="predicted"/>
<evidence type="ECO:0000313" key="2">
    <source>
        <dbReference type="Proteomes" id="UP000005270"/>
    </source>
</evidence>
<name>I3TEF0_THEC1</name>
<evidence type="ECO:0000313" key="1">
    <source>
        <dbReference type="EMBL" id="AFK51138.1"/>
    </source>
</evidence>
<dbReference type="HOGENOM" id="CLU_833141_0_0_2"/>
<dbReference type="eggNOG" id="arCOG01831">
    <property type="taxonomic scope" value="Archaea"/>
</dbReference>
<dbReference type="AlphaFoldDB" id="I3TEF0"/>
<gene>
    <name evidence="1" type="ordered locus">TCELL_0714</name>
</gene>
<sequence length="329" mass="37109">MLYDTVLDHYYLRLRNNCYAVVVGNNHERYAVLSYVKYCPGTAETPWRDSFSHLERVVTKYDPVEVRRHALKQVFVPFYDSAVPYVGELEIERVYNPVLRARDLLTRVRDKLEVVAASMIHALLQVTSLNSLGVTGSVLPSIHNPETSDVDMIVYGWRDSASVIEFVSENKSYFQPFSDTRLRLWAEANAVATGLTKNEVLKYYRNYRRGVFHGREYSIIYNSGVPGSLLNLPSFKTMGIVAVQVDVEGGLDALNYPTTGRVTRWILVEGPAPPMDIREVVSFEATYIPLFYEGGKAVARGLLQCSDTAGYCRVLVGGHEYRGSVVWVG</sequence>
<dbReference type="InParanoid" id="I3TEF0"/>
<accession>I3TEF0</accession>
<organism evidence="1 2">
    <name type="scientific">Thermogladius calderae (strain DSM 22663 / VKM B-2946 / 1633)</name>
    <dbReference type="NCBI Taxonomy" id="1184251"/>
    <lineage>
        <taxon>Archaea</taxon>
        <taxon>Thermoproteota</taxon>
        <taxon>Thermoprotei</taxon>
        <taxon>Desulfurococcales</taxon>
        <taxon>Desulfurococcaceae</taxon>
        <taxon>Thermogladius</taxon>
    </lineage>
</organism>
<dbReference type="Proteomes" id="UP000005270">
    <property type="component" value="Chromosome"/>
</dbReference>
<protein>
    <recommendedName>
        <fullName evidence="3">Polymerase nucleotidyl transferase domain-containing protein</fullName>
    </recommendedName>
</protein>
<evidence type="ECO:0008006" key="3">
    <source>
        <dbReference type="Google" id="ProtNLM"/>
    </source>
</evidence>
<dbReference type="EMBL" id="CP003531">
    <property type="protein sequence ID" value="AFK51138.1"/>
    <property type="molecule type" value="Genomic_DNA"/>
</dbReference>
<keyword evidence="2" id="KW-1185">Reference proteome</keyword>
<dbReference type="KEGG" id="thg:TCELL_0714"/>